<comment type="pathway">
    <text evidence="1">Protein modification; protein ubiquitination.</text>
</comment>
<dbReference type="InterPro" id="IPR036317">
    <property type="entry name" value="Cullin_homology_sf"/>
</dbReference>
<evidence type="ECO:0000256" key="8">
    <source>
        <dbReference type="RuleBase" id="RU003829"/>
    </source>
</evidence>
<proteinExistence type="inferred from homology"/>
<dbReference type="AlphaFoldDB" id="F2UHT5"/>
<dbReference type="InterPro" id="IPR045093">
    <property type="entry name" value="Cullin"/>
</dbReference>
<dbReference type="PROSITE" id="PS50069">
    <property type="entry name" value="CULLIN_2"/>
    <property type="match status" value="1"/>
</dbReference>
<dbReference type="Gene3D" id="1.20.1310.10">
    <property type="entry name" value="Cullin Repeats"/>
    <property type="match status" value="4"/>
</dbReference>
<sequence>MFRGKYEPYAEPALATIRGLLCAGEEGDSMKRVGVVAVAIASQMSHLHEHRRLSQALTSPPPTQQPTPHRHQQPAQRQPSRAPARPTPRAATTPARPAEPVPSTSTISGGAGDIDDSLVLRRAIDQAAATWHLTRDEEALLQDGSVYVDKSKWQFLFQDVHTLCVGPHAPSLYLDVAATFAAKATVIRTELARSAEDGFLLRYREAFSKYRDAITYIDMACKFINDNLLHQDRAKKQTRLSSWNRVHDLGMKMWRERVYSPLKDILLTDAFKEVANARKGLSTSEHTLAGVLQSMLDMCSDLDQPATVYTCDFEQPFLATTRQQFMEESRAFLQDHGARDYLKWASAQLDSELLRSRVVLRPLSQPKLLDTCADALVRDHLDTFTTHAKAMLEEEQEEDLGRLYDLLTRTGDVQMLTSEYTQHVTATGTARMDQLKQARNLTAPTYFDAMCSLHTKFITMARDVFRGDPLFLAALDRACTLVANFDTAKAPEYLAKVCDQTLKRSSKSAITEEDMDTRLKQIITIFSFLQDKDVFQKFYSRHLARRLIQQTSVSEEAEQDMIGQLKAMCGFEFTSKLQRMFTDVTISGHLETEFKSAAASSDEPLPTNMHVLVLQTGAWPLSSSSDVVLRLPPALASCAQRFEQFYQAKHTGRKLTWLYSYSTAEMKARLAKVYDFTTTAYQMAVLLHFNHATEATVGTLQEQTQLADTTLARTLSSLVAAHVLKPQQEGQSLAQPDAADVFKLNTRYNNKRTRVRISAAFQKETAAVDRQHTRKAVDADRHLFLKATGVRVMKMRKTLHYNDLVQEIIEMSKSRFKPPIPAIKKCIEEMIDEQYIRREDGNRAMLSYIA</sequence>
<dbReference type="Proteomes" id="UP000007799">
    <property type="component" value="Unassembled WGS sequence"/>
</dbReference>
<keyword evidence="12" id="KW-1185">Reference proteome</keyword>
<keyword evidence="3" id="KW-1017">Isopeptide bond</keyword>
<evidence type="ECO:0000256" key="7">
    <source>
        <dbReference type="PROSITE-ProRule" id="PRU00330"/>
    </source>
</evidence>
<dbReference type="SUPFAM" id="SSF46785">
    <property type="entry name" value="Winged helix' DNA-binding domain"/>
    <property type="match status" value="1"/>
</dbReference>
<keyword evidence="5" id="KW-0832">Ubl conjugation</keyword>
<dbReference type="InterPro" id="IPR019559">
    <property type="entry name" value="Cullin_neddylation_domain"/>
</dbReference>
<dbReference type="GO" id="GO:0006511">
    <property type="term" value="P:ubiquitin-dependent protein catabolic process"/>
    <property type="evidence" value="ECO:0007669"/>
    <property type="project" value="InterPro"/>
</dbReference>
<dbReference type="PANTHER" id="PTHR11932">
    <property type="entry name" value="CULLIN"/>
    <property type="match status" value="1"/>
</dbReference>
<dbReference type="FunFam" id="1.10.10.10:FF:000014">
    <property type="entry name" value="Cullin 1"/>
    <property type="match status" value="1"/>
</dbReference>
<dbReference type="FunFam" id="1.20.1310.10:FF:000002">
    <property type="entry name" value="cullin-3 isoform X1"/>
    <property type="match status" value="1"/>
</dbReference>
<feature type="domain" description="Cullin family profile" evidence="10">
    <location>
        <begin position="489"/>
        <end position="719"/>
    </location>
</feature>
<dbReference type="OMA" id="MYTLFNH"/>
<protein>
    <recommendedName>
        <fullName evidence="6">Cullin-5</fullName>
    </recommendedName>
</protein>
<dbReference type="InterPro" id="IPR036388">
    <property type="entry name" value="WH-like_DNA-bd_sf"/>
</dbReference>
<reference evidence="11" key="1">
    <citation type="submission" date="2009-08" db="EMBL/GenBank/DDBJ databases">
        <title>Annotation of Salpingoeca rosetta.</title>
        <authorList>
            <consortium name="The Broad Institute Genome Sequencing Platform"/>
            <person name="Russ C."/>
            <person name="Cuomo C."/>
            <person name="Burger G."/>
            <person name="Gray M.W."/>
            <person name="Holland P.W.H."/>
            <person name="King N."/>
            <person name="Lang F.B.F."/>
            <person name="Roger A.J."/>
            <person name="Ruiz-Trillo I."/>
            <person name="Young S.K."/>
            <person name="Zeng Q."/>
            <person name="Gargeya S."/>
            <person name="Alvarado L."/>
            <person name="Berlin A."/>
            <person name="Chapman S.B."/>
            <person name="Chen Z."/>
            <person name="Freedman E."/>
            <person name="Gellesch M."/>
            <person name="Goldberg J."/>
            <person name="Griggs A."/>
            <person name="Gujja S."/>
            <person name="Heilman E."/>
            <person name="Heiman D."/>
            <person name="Howarth C."/>
            <person name="Mehta T."/>
            <person name="Neiman D."/>
            <person name="Pearson M."/>
            <person name="Roberts A."/>
            <person name="Saif S."/>
            <person name="Shea T."/>
            <person name="Shenoy N."/>
            <person name="Sisk P."/>
            <person name="Stolte C."/>
            <person name="Sykes S."/>
            <person name="White J."/>
            <person name="Yandava C."/>
            <person name="Haas B."/>
            <person name="Nusbaum C."/>
            <person name="Birren B."/>
        </authorList>
    </citation>
    <scope>NUCLEOTIDE SEQUENCE [LARGE SCALE GENOMIC DNA]</scope>
    <source>
        <strain evidence="11">ATCC 50818</strain>
    </source>
</reference>
<evidence type="ECO:0000256" key="9">
    <source>
        <dbReference type="SAM" id="MobiDB-lite"/>
    </source>
</evidence>
<dbReference type="Pfam" id="PF10557">
    <property type="entry name" value="Cullin_Nedd8"/>
    <property type="match status" value="1"/>
</dbReference>
<dbReference type="InterPro" id="IPR016158">
    <property type="entry name" value="Cullin_homology"/>
</dbReference>
<feature type="compositionally biased region" description="Low complexity" evidence="9">
    <location>
        <begin position="73"/>
        <end position="96"/>
    </location>
</feature>
<dbReference type="GeneID" id="16071618"/>
<dbReference type="InterPro" id="IPR036390">
    <property type="entry name" value="WH_DNA-bd_sf"/>
</dbReference>
<dbReference type="FunFam" id="1.20.1310.10:FF:000014">
    <property type="entry name" value="Cullin 5"/>
    <property type="match status" value="1"/>
</dbReference>
<dbReference type="InterPro" id="IPR001373">
    <property type="entry name" value="Cullin_N"/>
</dbReference>
<dbReference type="STRING" id="946362.F2UHT5"/>
<dbReference type="Gene3D" id="1.10.10.10">
    <property type="entry name" value="Winged helix-like DNA-binding domain superfamily/Winged helix DNA-binding domain"/>
    <property type="match status" value="1"/>
</dbReference>
<dbReference type="InterPro" id="IPR059120">
    <property type="entry name" value="Cullin-like_AB"/>
</dbReference>
<dbReference type="InterPro" id="IPR016159">
    <property type="entry name" value="Cullin_repeat-like_dom_sf"/>
</dbReference>
<evidence type="ECO:0000256" key="5">
    <source>
        <dbReference type="ARBA" id="ARBA00022843"/>
    </source>
</evidence>
<keyword evidence="4" id="KW-0833">Ubl conjugation pathway</keyword>
<dbReference type="Gene3D" id="3.30.230.130">
    <property type="entry name" value="Cullin, Chain C, Domain 2"/>
    <property type="match status" value="1"/>
</dbReference>
<dbReference type="GO" id="GO:0031625">
    <property type="term" value="F:ubiquitin protein ligase binding"/>
    <property type="evidence" value="ECO:0007669"/>
    <property type="project" value="InterPro"/>
</dbReference>
<dbReference type="KEGG" id="sre:PTSG_08035"/>
<dbReference type="Pfam" id="PF00888">
    <property type="entry name" value="Cullin"/>
    <property type="match status" value="1"/>
</dbReference>
<dbReference type="eggNOG" id="KOG2284">
    <property type="taxonomic scope" value="Eukaryota"/>
</dbReference>
<dbReference type="SUPFAM" id="SSF74788">
    <property type="entry name" value="Cullin repeat-like"/>
    <property type="match status" value="1"/>
</dbReference>
<dbReference type="Pfam" id="PF26557">
    <property type="entry name" value="Cullin_AB"/>
    <property type="match status" value="1"/>
</dbReference>
<dbReference type="SMART" id="SM00884">
    <property type="entry name" value="Cullin_Nedd8"/>
    <property type="match status" value="1"/>
</dbReference>
<dbReference type="OrthoDB" id="27073at2759"/>
<name>F2UHT5_SALR5</name>
<organism evidence="12">
    <name type="scientific">Salpingoeca rosetta (strain ATCC 50818 / BSB-021)</name>
    <dbReference type="NCBI Taxonomy" id="946362"/>
    <lineage>
        <taxon>Eukaryota</taxon>
        <taxon>Choanoflagellata</taxon>
        <taxon>Craspedida</taxon>
        <taxon>Salpingoecidae</taxon>
        <taxon>Salpingoeca</taxon>
    </lineage>
</organism>
<gene>
    <name evidence="11" type="ORF">PTSG_08035</name>
</gene>
<evidence type="ECO:0000313" key="11">
    <source>
        <dbReference type="EMBL" id="EGD76684.1"/>
    </source>
</evidence>
<accession>F2UHT5</accession>
<evidence type="ECO:0000256" key="4">
    <source>
        <dbReference type="ARBA" id="ARBA00022786"/>
    </source>
</evidence>
<evidence type="ECO:0000256" key="6">
    <source>
        <dbReference type="ARBA" id="ARBA00040451"/>
    </source>
</evidence>
<evidence type="ECO:0000256" key="1">
    <source>
        <dbReference type="ARBA" id="ARBA00004906"/>
    </source>
</evidence>
<dbReference type="EMBL" id="GL832975">
    <property type="protein sequence ID" value="EGD76684.1"/>
    <property type="molecule type" value="Genomic_DNA"/>
</dbReference>
<feature type="region of interest" description="Disordered" evidence="9">
    <location>
        <begin position="47"/>
        <end position="112"/>
    </location>
</feature>
<dbReference type="SMART" id="SM00182">
    <property type="entry name" value="CULLIN"/>
    <property type="match status" value="1"/>
</dbReference>
<dbReference type="RefSeq" id="XP_004991056.1">
    <property type="nucleotide sequence ID" value="XM_004990999.1"/>
</dbReference>
<evidence type="ECO:0000313" key="12">
    <source>
        <dbReference type="Proteomes" id="UP000007799"/>
    </source>
</evidence>
<evidence type="ECO:0000259" key="10">
    <source>
        <dbReference type="PROSITE" id="PS50069"/>
    </source>
</evidence>
<dbReference type="FunCoup" id="F2UHT5">
    <property type="interactions" value="1369"/>
</dbReference>
<comment type="similarity">
    <text evidence="2 7 8">Belongs to the cullin family.</text>
</comment>
<evidence type="ECO:0000256" key="2">
    <source>
        <dbReference type="ARBA" id="ARBA00006019"/>
    </source>
</evidence>
<evidence type="ECO:0000256" key="3">
    <source>
        <dbReference type="ARBA" id="ARBA00022499"/>
    </source>
</evidence>
<dbReference type="SUPFAM" id="SSF75632">
    <property type="entry name" value="Cullin homology domain"/>
    <property type="match status" value="1"/>
</dbReference>
<dbReference type="InParanoid" id="F2UHT5"/>